<evidence type="ECO:0000313" key="3">
    <source>
        <dbReference type="Proteomes" id="UP000299102"/>
    </source>
</evidence>
<gene>
    <name evidence="2" type="ORF">EVAR_52484_1</name>
</gene>
<protein>
    <submittedName>
        <fullName evidence="2">Uncharacterized protein</fullName>
    </submittedName>
</protein>
<proteinExistence type="predicted"/>
<dbReference type="AlphaFoldDB" id="A0A4C1Z3G9"/>
<evidence type="ECO:0000313" key="2">
    <source>
        <dbReference type="EMBL" id="GBP81584.1"/>
    </source>
</evidence>
<dbReference type="Proteomes" id="UP000299102">
    <property type="component" value="Unassembled WGS sequence"/>
</dbReference>
<evidence type="ECO:0000256" key="1">
    <source>
        <dbReference type="SAM" id="MobiDB-lite"/>
    </source>
</evidence>
<dbReference type="EMBL" id="BGZK01001518">
    <property type="protein sequence ID" value="GBP81584.1"/>
    <property type="molecule type" value="Genomic_DNA"/>
</dbReference>
<accession>A0A4C1Z3G9</accession>
<comment type="caution">
    <text evidence="2">The sequence shown here is derived from an EMBL/GenBank/DDBJ whole genome shotgun (WGS) entry which is preliminary data.</text>
</comment>
<organism evidence="2 3">
    <name type="scientific">Eumeta variegata</name>
    <name type="common">Bagworm moth</name>
    <name type="synonym">Eumeta japonica</name>
    <dbReference type="NCBI Taxonomy" id="151549"/>
    <lineage>
        <taxon>Eukaryota</taxon>
        <taxon>Metazoa</taxon>
        <taxon>Ecdysozoa</taxon>
        <taxon>Arthropoda</taxon>
        <taxon>Hexapoda</taxon>
        <taxon>Insecta</taxon>
        <taxon>Pterygota</taxon>
        <taxon>Neoptera</taxon>
        <taxon>Endopterygota</taxon>
        <taxon>Lepidoptera</taxon>
        <taxon>Glossata</taxon>
        <taxon>Ditrysia</taxon>
        <taxon>Tineoidea</taxon>
        <taxon>Psychidae</taxon>
        <taxon>Oiketicinae</taxon>
        <taxon>Eumeta</taxon>
    </lineage>
</organism>
<feature type="region of interest" description="Disordered" evidence="1">
    <location>
        <begin position="54"/>
        <end position="107"/>
    </location>
</feature>
<sequence length="107" mass="12338">MIKYDITHYFYRPVLGKVVLWPGTGIAKTATPQFHNGDSSHSSGTRHVSLFRLLENSGEEEQAERGERRRGRPGGAVREHCKARHGYWADHDRVRKTRRHPAHSRKP</sequence>
<name>A0A4C1Z3G9_EUMVA</name>
<keyword evidence="3" id="KW-1185">Reference proteome</keyword>
<reference evidence="2 3" key="1">
    <citation type="journal article" date="2019" name="Commun. Biol.">
        <title>The bagworm genome reveals a unique fibroin gene that provides high tensile strength.</title>
        <authorList>
            <person name="Kono N."/>
            <person name="Nakamura H."/>
            <person name="Ohtoshi R."/>
            <person name="Tomita M."/>
            <person name="Numata K."/>
            <person name="Arakawa K."/>
        </authorList>
    </citation>
    <scope>NUCLEOTIDE SEQUENCE [LARGE SCALE GENOMIC DNA]</scope>
</reference>
<feature type="compositionally biased region" description="Basic residues" evidence="1">
    <location>
        <begin position="94"/>
        <end position="107"/>
    </location>
</feature>